<dbReference type="Proteomes" id="UP000807769">
    <property type="component" value="Unassembled WGS sequence"/>
</dbReference>
<dbReference type="OrthoDB" id="341421at2759"/>
<name>A0A9P7EPJ8_9AGAM</name>
<gene>
    <name evidence="3" type="ORF">BJ212DRAFT_1474611</name>
</gene>
<feature type="signal peptide" evidence="1">
    <location>
        <begin position="1"/>
        <end position="23"/>
    </location>
</feature>
<sequence length="224" mass="25234">MFILNPILMGLLKLGVVIDCGLIDNPRIGFDVPFGVRVDIAIEPSNCLDFVGLYFNNKSPGEKLQGMVQVNAMTPWELTPVRVDKWREARARHDAEGFAKDPVGLVDFIDVSCTEDLGNAVTAELHFPPIILDMAKAREPFLGVSAVTGAEIRKPMSAMTCLETLNMHIRADKENQLHLRTEMTDQDKEVIRAAGRNENTYLARIVKEKMRREHIYADMVRLTR</sequence>
<dbReference type="EMBL" id="JABBWG010000001">
    <property type="protein sequence ID" value="KAG1827463.1"/>
    <property type="molecule type" value="Genomic_DNA"/>
</dbReference>
<feature type="domain" description="DUF8205" evidence="2">
    <location>
        <begin position="31"/>
        <end position="216"/>
    </location>
</feature>
<keyword evidence="4" id="KW-1185">Reference proteome</keyword>
<evidence type="ECO:0000256" key="1">
    <source>
        <dbReference type="SAM" id="SignalP"/>
    </source>
</evidence>
<accession>A0A9P7EPJ8</accession>
<organism evidence="3 4">
    <name type="scientific">Suillus subaureus</name>
    <dbReference type="NCBI Taxonomy" id="48587"/>
    <lineage>
        <taxon>Eukaryota</taxon>
        <taxon>Fungi</taxon>
        <taxon>Dikarya</taxon>
        <taxon>Basidiomycota</taxon>
        <taxon>Agaricomycotina</taxon>
        <taxon>Agaricomycetes</taxon>
        <taxon>Agaricomycetidae</taxon>
        <taxon>Boletales</taxon>
        <taxon>Suillineae</taxon>
        <taxon>Suillaceae</taxon>
        <taxon>Suillus</taxon>
    </lineage>
</organism>
<reference evidence="3" key="1">
    <citation type="journal article" date="2020" name="New Phytol.">
        <title>Comparative genomics reveals dynamic genome evolution in host specialist ectomycorrhizal fungi.</title>
        <authorList>
            <person name="Lofgren L.A."/>
            <person name="Nguyen N.H."/>
            <person name="Vilgalys R."/>
            <person name="Ruytinx J."/>
            <person name="Liao H.L."/>
            <person name="Branco S."/>
            <person name="Kuo A."/>
            <person name="LaButti K."/>
            <person name="Lipzen A."/>
            <person name="Andreopoulos W."/>
            <person name="Pangilinan J."/>
            <person name="Riley R."/>
            <person name="Hundley H."/>
            <person name="Na H."/>
            <person name="Barry K."/>
            <person name="Grigoriev I.V."/>
            <person name="Stajich J.E."/>
            <person name="Kennedy P.G."/>
        </authorList>
    </citation>
    <scope>NUCLEOTIDE SEQUENCE</scope>
    <source>
        <strain evidence="3">MN1</strain>
    </source>
</reference>
<evidence type="ECO:0000259" key="2">
    <source>
        <dbReference type="Pfam" id="PF26632"/>
    </source>
</evidence>
<dbReference type="InterPro" id="IPR058518">
    <property type="entry name" value="DUF8205"/>
</dbReference>
<dbReference type="RefSeq" id="XP_041200310.1">
    <property type="nucleotide sequence ID" value="XM_041339122.1"/>
</dbReference>
<protein>
    <recommendedName>
        <fullName evidence="2">DUF8205 domain-containing protein</fullName>
    </recommendedName>
</protein>
<proteinExistence type="predicted"/>
<keyword evidence="1" id="KW-0732">Signal</keyword>
<comment type="caution">
    <text evidence="3">The sequence shown here is derived from an EMBL/GenBank/DDBJ whole genome shotgun (WGS) entry which is preliminary data.</text>
</comment>
<dbReference type="Pfam" id="PF26632">
    <property type="entry name" value="DUF8205"/>
    <property type="match status" value="1"/>
</dbReference>
<feature type="chain" id="PRO_5040260379" description="DUF8205 domain-containing protein" evidence="1">
    <location>
        <begin position="24"/>
        <end position="224"/>
    </location>
</feature>
<evidence type="ECO:0000313" key="3">
    <source>
        <dbReference type="EMBL" id="KAG1827463.1"/>
    </source>
</evidence>
<dbReference type="GeneID" id="64633138"/>
<evidence type="ECO:0000313" key="4">
    <source>
        <dbReference type="Proteomes" id="UP000807769"/>
    </source>
</evidence>
<dbReference type="AlphaFoldDB" id="A0A9P7EPJ8"/>